<dbReference type="RefSeq" id="WP_109713915.1">
    <property type="nucleotide sequence ID" value="NZ_QGDS01000016.1"/>
</dbReference>
<evidence type="ECO:0000313" key="2">
    <source>
        <dbReference type="EMBL" id="SUQ15776.1"/>
    </source>
</evidence>
<accession>A0A315ZR61</accession>
<dbReference type="Proteomes" id="UP000254051">
    <property type="component" value="Unassembled WGS sequence"/>
</dbReference>
<dbReference type="AlphaFoldDB" id="A0A315ZR61"/>
<name>A0A315ZR61_9FIRM</name>
<organism evidence="2 3">
    <name type="scientific">Faecalicatena contorta</name>
    <dbReference type="NCBI Taxonomy" id="39482"/>
    <lineage>
        <taxon>Bacteria</taxon>
        <taxon>Bacillati</taxon>
        <taxon>Bacillota</taxon>
        <taxon>Clostridia</taxon>
        <taxon>Lachnospirales</taxon>
        <taxon>Lachnospiraceae</taxon>
        <taxon>Faecalicatena</taxon>
    </lineage>
</organism>
<sequence>MKYAFNTWAYSHFPCWVPSYSFEETITRLAKIGYDGVEIGCAQPQAWPYYINAERRKEMKKCLQDNQIAVASMLPAPGGGPGGNIASACKEEREWTRQYWKDCVELGVEIGECKTLLCVCGWYIYGTKERDAWNWAMEGLSDVADYAAKSGVTLMLEPTASDSNLVESCEDAINMMEDVGKANVKLMFDTTHALYRNEVPTDYVYQMGADLKHVHMADYNREAPGTNGCDFVAIMQALKDINYDGYVAMENGFPSRSCHPDSVARMSLENLKAIEQSLK</sequence>
<dbReference type="InterPro" id="IPR050312">
    <property type="entry name" value="IolE/XylAMocC-like"/>
</dbReference>
<dbReference type="PANTHER" id="PTHR12110:SF21">
    <property type="entry name" value="XYLOSE ISOMERASE-LIKE TIM BARREL DOMAIN-CONTAINING PROTEIN"/>
    <property type="match status" value="1"/>
</dbReference>
<dbReference type="InterPro" id="IPR036237">
    <property type="entry name" value="Xyl_isomerase-like_sf"/>
</dbReference>
<evidence type="ECO:0000313" key="3">
    <source>
        <dbReference type="Proteomes" id="UP000254051"/>
    </source>
</evidence>
<gene>
    <name evidence="2" type="ORF">SAMN05216529_11637</name>
</gene>
<reference evidence="3" key="1">
    <citation type="submission" date="2017-07" db="EMBL/GenBank/DDBJ databases">
        <authorList>
            <person name="Varghese N."/>
            <person name="Submissions S."/>
        </authorList>
    </citation>
    <scope>NUCLEOTIDE SEQUENCE [LARGE SCALE GENOMIC DNA]</scope>
    <source>
        <strain evidence="3">NLAE-zl-C134</strain>
    </source>
</reference>
<dbReference type="Pfam" id="PF01261">
    <property type="entry name" value="AP_endonuc_2"/>
    <property type="match status" value="1"/>
</dbReference>
<dbReference type="EMBL" id="UHJJ01000016">
    <property type="protein sequence ID" value="SUQ15776.1"/>
    <property type="molecule type" value="Genomic_DNA"/>
</dbReference>
<dbReference type="OrthoDB" id="9814946at2"/>
<dbReference type="PANTHER" id="PTHR12110">
    <property type="entry name" value="HYDROXYPYRUVATE ISOMERASE"/>
    <property type="match status" value="1"/>
</dbReference>
<dbReference type="SUPFAM" id="SSF51658">
    <property type="entry name" value="Xylose isomerase-like"/>
    <property type="match status" value="1"/>
</dbReference>
<keyword evidence="3" id="KW-1185">Reference proteome</keyword>
<protein>
    <submittedName>
        <fullName evidence="2">Protein FrlC</fullName>
    </submittedName>
</protein>
<feature type="domain" description="Xylose isomerase-like TIM barrel" evidence="1">
    <location>
        <begin position="28"/>
        <end position="272"/>
    </location>
</feature>
<dbReference type="Gene3D" id="3.20.20.150">
    <property type="entry name" value="Divalent-metal-dependent TIM barrel enzymes"/>
    <property type="match status" value="1"/>
</dbReference>
<evidence type="ECO:0000259" key="1">
    <source>
        <dbReference type="Pfam" id="PF01261"/>
    </source>
</evidence>
<dbReference type="InterPro" id="IPR013022">
    <property type="entry name" value="Xyl_isomerase-like_TIM-brl"/>
</dbReference>
<proteinExistence type="predicted"/>